<organism evidence="1 2">
    <name type="scientific">Blattamonas nauphoetae</name>
    <dbReference type="NCBI Taxonomy" id="2049346"/>
    <lineage>
        <taxon>Eukaryota</taxon>
        <taxon>Metamonada</taxon>
        <taxon>Preaxostyla</taxon>
        <taxon>Oxymonadida</taxon>
        <taxon>Blattamonas</taxon>
    </lineage>
</organism>
<comment type="caution">
    <text evidence="1">The sequence shown here is derived from an EMBL/GenBank/DDBJ whole genome shotgun (WGS) entry which is preliminary data.</text>
</comment>
<dbReference type="Proteomes" id="UP001281761">
    <property type="component" value="Unassembled WGS sequence"/>
</dbReference>
<gene>
    <name evidence="1" type="ORF">BLNAU_9340</name>
</gene>
<proteinExistence type="predicted"/>
<reference evidence="1 2" key="1">
    <citation type="journal article" date="2022" name="bioRxiv">
        <title>Genomics of Preaxostyla Flagellates Illuminates Evolutionary Transitions and the Path Towards Mitochondrial Loss.</title>
        <authorList>
            <person name="Novak L.V.F."/>
            <person name="Treitli S.C."/>
            <person name="Pyrih J."/>
            <person name="Halakuc P."/>
            <person name="Pipaliya S.V."/>
            <person name="Vacek V."/>
            <person name="Brzon O."/>
            <person name="Soukal P."/>
            <person name="Eme L."/>
            <person name="Dacks J.B."/>
            <person name="Karnkowska A."/>
            <person name="Elias M."/>
            <person name="Hampl V."/>
        </authorList>
    </citation>
    <scope>NUCLEOTIDE SEQUENCE [LARGE SCALE GENOMIC DNA]</scope>
    <source>
        <strain evidence="1">NAU3</strain>
        <tissue evidence="1">Gut</tissue>
    </source>
</reference>
<accession>A0ABQ9XVZ4</accession>
<evidence type="ECO:0000313" key="2">
    <source>
        <dbReference type="Proteomes" id="UP001281761"/>
    </source>
</evidence>
<dbReference type="EMBL" id="JARBJD010000064">
    <property type="protein sequence ID" value="KAK2955650.1"/>
    <property type="molecule type" value="Genomic_DNA"/>
</dbReference>
<sequence length="175" mass="20353">MKGFKKSRTPYRQAIERELGKREYFGLSRAEKVIRIENKLNLRKGIVNRVVKAGRSSVWRARRAVANRRDIGVTGRPNRLRKKQREDLMVTFQEQKSDRGTVTFSVLQKAAEKMLKDELGNEYEDRLLSPSWIYNNTDAVQDLVRPSTPGLPSYPRSYQYIPLITAFNLISMKHP</sequence>
<protein>
    <submittedName>
        <fullName evidence="1">Uncharacterized protein</fullName>
    </submittedName>
</protein>
<keyword evidence="2" id="KW-1185">Reference proteome</keyword>
<evidence type="ECO:0000313" key="1">
    <source>
        <dbReference type="EMBL" id="KAK2955650.1"/>
    </source>
</evidence>
<name>A0ABQ9XVZ4_9EUKA</name>